<sequence>MCSPEATKSLLDGYNSLFSFSPSFSALSGAPRHYCYKFLRQFHGDGEMGPGVMAFSMDSNAPKHRPPTTSSWWQHSLIDQSIHSTIGKQASSTHLKAPPESIDNAI</sequence>
<dbReference type="Proteomes" id="UP000828922">
    <property type="component" value="Linkage Group LG07"/>
</dbReference>
<protein>
    <submittedName>
        <fullName evidence="1">Uncharacterized protein</fullName>
    </submittedName>
</protein>
<organism evidence="1 2">
    <name type="scientific">Sphagnum magellanicum</name>
    <dbReference type="NCBI Taxonomy" id="128215"/>
    <lineage>
        <taxon>Eukaryota</taxon>
        <taxon>Viridiplantae</taxon>
        <taxon>Streptophyta</taxon>
        <taxon>Embryophyta</taxon>
        <taxon>Bryophyta</taxon>
        <taxon>Sphagnophytina</taxon>
        <taxon>Sphagnopsida</taxon>
        <taxon>Sphagnales</taxon>
        <taxon>Sphagnaceae</taxon>
        <taxon>Sphagnum</taxon>
    </lineage>
</organism>
<gene>
    <name evidence="1" type="ORF">CY35_07G025400</name>
</gene>
<keyword evidence="2" id="KW-1185">Reference proteome</keyword>
<dbReference type="EMBL" id="CM038913">
    <property type="protein sequence ID" value="KAH9556408.1"/>
    <property type="molecule type" value="Genomic_DNA"/>
</dbReference>
<evidence type="ECO:0000313" key="1">
    <source>
        <dbReference type="EMBL" id="KAH9556408.1"/>
    </source>
</evidence>
<name>A0ACB8HJJ9_9BRYO</name>
<proteinExistence type="predicted"/>
<evidence type="ECO:0000313" key="2">
    <source>
        <dbReference type="Proteomes" id="UP000828922"/>
    </source>
</evidence>
<reference evidence="2" key="1">
    <citation type="journal article" date="2022" name="New Phytol.">
        <title>Phylogenomic structure and speciation in an emerging model: the Sphagnum magellanicum complex (Bryophyta).</title>
        <authorList>
            <person name="Shaw A.J."/>
            <person name="Piatkowski B."/>
            <person name="Duffy A.M."/>
            <person name="Aguero B."/>
            <person name="Imwattana K."/>
            <person name="Nieto-Lugilde M."/>
            <person name="Healey A."/>
            <person name="Weston D.J."/>
            <person name="Patel M.N."/>
            <person name="Schmutz J."/>
            <person name="Grimwood J."/>
            <person name="Yavitt J.B."/>
            <person name="Hassel K."/>
            <person name="Stenoien H.K."/>
            <person name="Flatberg K.I."/>
            <person name="Bickford C.P."/>
            <person name="Hicks K.A."/>
        </authorList>
    </citation>
    <scope>NUCLEOTIDE SEQUENCE [LARGE SCALE GENOMIC DNA]</scope>
</reference>
<comment type="caution">
    <text evidence="1">The sequence shown here is derived from an EMBL/GenBank/DDBJ whole genome shotgun (WGS) entry which is preliminary data.</text>
</comment>
<accession>A0ACB8HJJ9</accession>